<reference evidence="1 2" key="1">
    <citation type="submission" date="2018-06" db="EMBL/GenBank/DDBJ databases">
        <authorList>
            <consortium name="GenomeTrakr: Next Generation Sequencing Network for Food Pathogen Tracability"/>
        </authorList>
    </citation>
    <scope>NUCLEOTIDE SEQUENCE [LARGE SCALE GENOMIC DNA]</scope>
    <source>
        <strain evidence="1 2">FDA00007096</strain>
    </source>
</reference>
<comment type="caution">
    <text evidence="1">The sequence shown here is derived from an EMBL/GenBank/DDBJ whole genome shotgun (WGS) entry which is preliminary data.</text>
</comment>
<dbReference type="AlphaFoldDB" id="A0A9P1SSG7"/>
<evidence type="ECO:0008006" key="3">
    <source>
        <dbReference type="Google" id="ProtNLM"/>
    </source>
</evidence>
<evidence type="ECO:0000313" key="2">
    <source>
        <dbReference type="Proteomes" id="UP000365297"/>
    </source>
</evidence>
<proteinExistence type="predicted"/>
<gene>
    <name evidence="1" type="ORF">ARY78_07270</name>
</gene>
<protein>
    <recommendedName>
        <fullName evidence="3">Phage tail protein</fullName>
    </recommendedName>
</protein>
<dbReference type="Proteomes" id="UP000365297">
    <property type="component" value="Unassembled WGS sequence"/>
</dbReference>
<dbReference type="Pfam" id="PF12363">
    <property type="entry name" value="Phage_TAC_12"/>
    <property type="match status" value="1"/>
</dbReference>
<name>A0A9P1SSG7_LISMN</name>
<accession>A0A9P1SSG7</accession>
<dbReference type="InterPro" id="IPR024410">
    <property type="entry name" value="Phage_TAC_12"/>
</dbReference>
<evidence type="ECO:0000313" key="1">
    <source>
        <dbReference type="EMBL" id="EAC5550223.1"/>
    </source>
</evidence>
<organism evidence="1 2">
    <name type="scientific">Listeria monocytogenes</name>
    <dbReference type="NCBI Taxonomy" id="1639"/>
    <lineage>
        <taxon>Bacteria</taxon>
        <taxon>Bacillati</taxon>
        <taxon>Bacillota</taxon>
        <taxon>Bacilli</taxon>
        <taxon>Bacillales</taxon>
        <taxon>Listeriaceae</taxon>
        <taxon>Listeria</taxon>
    </lineage>
</organism>
<sequence>MELTINEKAVKLILGIKQLRVLDKTFGMEVKGVKFGFGAGVSQVVQGAKNENPVVLFDFIKSTSNIALGDIELENWLFEQDIEALSKKVLDFLATSKATKTAYKKAQDEQSDNE</sequence>
<dbReference type="EMBL" id="AAAIXK010000003">
    <property type="protein sequence ID" value="EAC5550223.1"/>
    <property type="molecule type" value="Genomic_DNA"/>
</dbReference>